<keyword evidence="1 5" id="KW-0808">Transferase</keyword>
<dbReference type="EMBL" id="VUNI01000008">
    <property type="protein sequence ID" value="MST74641.1"/>
    <property type="molecule type" value="Genomic_DNA"/>
</dbReference>
<accession>A0A6L5YSH5</accession>
<keyword evidence="2" id="KW-0902">Two-component regulatory system</keyword>
<dbReference type="AlphaFoldDB" id="A0A6L5YSH5"/>
<evidence type="ECO:0000313" key="5">
    <source>
        <dbReference type="EMBL" id="MST74641.1"/>
    </source>
</evidence>
<feature type="transmembrane region" description="Helical" evidence="3">
    <location>
        <begin position="39"/>
        <end position="58"/>
    </location>
</feature>
<dbReference type="InterPro" id="IPR036890">
    <property type="entry name" value="HATPase_C_sf"/>
</dbReference>
<dbReference type="Pfam" id="PF06580">
    <property type="entry name" value="His_kinase"/>
    <property type="match status" value="1"/>
</dbReference>
<dbReference type="Pfam" id="PF02518">
    <property type="entry name" value="HATPase_c"/>
    <property type="match status" value="1"/>
</dbReference>
<keyword evidence="1 5" id="KW-0418">Kinase</keyword>
<dbReference type="InterPro" id="IPR010559">
    <property type="entry name" value="Sig_transdc_His_kin_internal"/>
</dbReference>
<dbReference type="InterPro" id="IPR003594">
    <property type="entry name" value="HATPase_dom"/>
</dbReference>
<dbReference type="GO" id="GO:0016020">
    <property type="term" value="C:membrane"/>
    <property type="evidence" value="ECO:0007669"/>
    <property type="project" value="InterPro"/>
</dbReference>
<evidence type="ECO:0000256" key="2">
    <source>
        <dbReference type="ARBA" id="ARBA00023012"/>
    </source>
</evidence>
<proteinExistence type="predicted"/>
<evidence type="ECO:0000256" key="3">
    <source>
        <dbReference type="SAM" id="Phobius"/>
    </source>
</evidence>
<dbReference type="Proteomes" id="UP000474024">
    <property type="component" value="Unassembled WGS sequence"/>
</dbReference>
<keyword evidence="3" id="KW-0472">Membrane</keyword>
<keyword evidence="6" id="KW-1185">Reference proteome</keyword>
<dbReference type="SUPFAM" id="SSF55874">
    <property type="entry name" value="ATPase domain of HSP90 chaperone/DNA topoisomerase II/histidine kinase"/>
    <property type="match status" value="1"/>
</dbReference>
<dbReference type="Gene3D" id="3.30.565.10">
    <property type="entry name" value="Histidine kinase-like ATPase, C-terminal domain"/>
    <property type="match status" value="1"/>
</dbReference>
<keyword evidence="3" id="KW-1133">Transmembrane helix</keyword>
<evidence type="ECO:0000313" key="6">
    <source>
        <dbReference type="Proteomes" id="UP000474024"/>
    </source>
</evidence>
<evidence type="ECO:0000259" key="4">
    <source>
        <dbReference type="PROSITE" id="PS50109"/>
    </source>
</evidence>
<feature type="transmembrane region" description="Helical" evidence="3">
    <location>
        <begin position="203"/>
        <end position="221"/>
    </location>
</feature>
<gene>
    <name evidence="5" type="ORF">FYJ75_06250</name>
</gene>
<feature type="domain" description="Histidine kinase" evidence="4">
    <location>
        <begin position="335"/>
        <end position="427"/>
    </location>
</feature>
<feature type="transmembrane region" description="Helical" evidence="3">
    <location>
        <begin position="78"/>
        <end position="99"/>
    </location>
</feature>
<reference evidence="5 6" key="1">
    <citation type="submission" date="2019-08" db="EMBL/GenBank/DDBJ databases">
        <title>In-depth cultivation of the pig gut microbiome towards novel bacterial diversity and tailored functional studies.</title>
        <authorList>
            <person name="Wylensek D."/>
            <person name="Hitch T.C.A."/>
            <person name="Clavel T."/>
        </authorList>
    </citation>
    <scope>NUCLEOTIDE SEQUENCE [LARGE SCALE GENOMIC DNA]</scope>
    <source>
        <strain evidence="5 6">MUC/MUC-530-WT-4D</strain>
    </source>
</reference>
<dbReference type="InterPro" id="IPR050640">
    <property type="entry name" value="Bact_2-comp_sensor_kinase"/>
</dbReference>
<comment type="caution">
    <text evidence="5">The sequence shown here is derived from an EMBL/GenBank/DDBJ whole genome shotgun (WGS) entry which is preliminary data.</text>
</comment>
<dbReference type="PANTHER" id="PTHR34220:SF7">
    <property type="entry name" value="SENSOR HISTIDINE KINASE YPDA"/>
    <property type="match status" value="1"/>
</dbReference>
<evidence type="ECO:0000256" key="1">
    <source>
        <dbReference type="ARBA" id="ARBA00022777"/>
    </source>
</evidence>
<dbReference type="PANTHER" id="PTHR34220">
    <property type="entry name" value="SENSOR HISTIDINE KINASE YPDA"/>
    <property type="match status" value="1"/>
</dbReference>
<sequence length="427" mass="48757">MFDRTSLHVALLLWGFIFSLIAALCMFMSKNFDKTKRKLLLALLLNCSLLLFGDALAWEFRGTPGTVAYYVVKISNFAVFFLSDSLLFFYHTYLCVCLFRGKKQIPRQRIIMVYGIAIIGMALVIASQFLNFYYYIDAHNFYHRNFLHPLSMFLPILGMIIDFSFVFQWRREISRQLFISLVSYMVLPLLAMILQTFYYGISLVNIAISISMILLFVVAMIEQNQNLAQKEKEAADLRISIMISQIAPHFIYNTLTSIQQLCDTDPKQAEETVGEFAEYLRGNLESLGLDRPVPFERELNHVKSYLAIEKKRFGDRVKTAYNIQEEEFLIPSLTLQPMVENAVKHGLCKKKGGGTVCISTKRDGDYVQIVIQDDGAGFDVNRKMDDGRVHVGIQNVRTRLKDMCDGTLEVSSTPGKGTQVVITLPQK</sequence>
<feature type="transmembrane region" description="Helical" evidence="3">
    <location>
        <begin position="111"/>
        <end position="134"/>
    </location>
</feature>
<feature type="transmembrane region" description="Helical" evidence="3">
    <location>
        <begin position="146"/>
        <end position="165"/>
    </location>
</feature>
<protein>
    <submittedName>
        <fullName evidence="5">Sensor histidine kinase</fullName>
    </submittedName>
</protein>
<dbReference type="RefSeq" id="WP_154429611.1">
    <property type="nucleotide sequence ID" value="NZ_VUNI01000008.1"/>
</dbReference>
<organism evidence="5 6">
    <name type="scientific">Roseburia porci</name>
    <dbReference type="NCBI Taxonomy" id="2605790"/>
    <lineage>
        <taxon>Bacteria</taxon>
        <taxon>Bacillati</taxon>
        <taxon>Bacillota</taxon>
        <taxon>Clostridia</taxon>
        <taxon>Lachnospirales</taxon>
        <taxon>Lachnospiraceae</taxon>
        <taxon>Roseburia</taxon>
    </lineage>
</organism>
<dbReference type="GO" id="GO:0000155">
    <property type="term" value="F:phosphorelay sensor kinase activity"/>
    <property type="evidence" value="ECO:0007669"/>
    <property type="project" value="InterPro"/>
</dbReference>
<keyword evidence="3" id="KW-0812">Transmembrane</keyword>
<dbReference type="InterPro" id="IPR005467">
    <property type="entry name" value="His_kinase_dom"/>
</dbReference>
<dbReference type="PROSITE" id="PS50109">
    <property type="entry name" value="HIS_KIN"/>
    <property type="match status" value="1"/>
</dbReference>
<feature type="transmembrane region" description="Helical" evidence="3">
    <location>
        <begin position="177"/>
        <end position="197"/>
    </location>
</feature>
<feature type="transmembrane region" description="Helical" evidence="3">
    <location>
        <begin position="6"/>
        <end position="27"/>
    </location>
</feature>
<name>A0A6L5YSH5_9FIRM</name>